<dbReference type="GO" id="GO:0009506">
    <property type="term" value="C:plasmodesma"/>
    <property type="evidence" value="ECO:0007669"/>
    <property type="project" value="TreeGrafter"/>
</dbReference>
<gene>
    <name evidence="1" type="ORF">BVRB_015340</name>
</gene>
<dbReference type="GO" id="GO:0009926">
    <property type="term" value="P:auxin polar transport"/>
    <property type="evidence" value="ECO:0007669"/>
    <property type="project" value="TreeGrafter"/>
</dbReference>
<dbReference type="GO" id="GO:0005829">
    <property type="term" value="C:cytosol"/>
    <property type="evidence" value="ECO:0007669"/>
    <property type="project" value="TreeGrafter"/>
</dbReference>
<keyword evidence="2" id="KW-1185">Reference proteome</keyword>
<dbReference type="PANTHER" id="PTHR21725:SF1">
    <property type="entry name" value="E3 UBIQUITIN-PROTEIN LIGASE UBR4"/>
    <property type="match status" value="1"/>
</dbReference>
<dbReference type="Gramene" id="KMS94781">
    <property type="protein sequence ID" value="KMS94781"/>
    <property type="gene ID" value="BVRB_015340"/>
</dbReference>
<dbReference type="AlphaFoldDB" id="A0A0J8B1B7"/>
<evidence type="ECO:0000313" key="1">
    <source>
        <dbReference type="EMBL" id="KMS94781.1"/>
    </source>
</evidence>
<dbReference type="InterPro" id="IPR045189">
    <property type="entry name" value="UBR4-like"/>
</dbReference>
<protein>
    <submittedName>
        <fullName evidence="1">Uncharacterized protein</fullName>
    </submittedName>
</protein>
<dbReference type="OrthoDB" id="10558444at2759"/>
<name>A0A0J8B1B7_BETVV</name>
<dbReference type="OMA" id="YKEACHK"/>
<evidence type="ECO:0000313" key="2">
    <source>
        <dbReference type="Proteomes" id="UP000035740"/>
    </source>
</evidence>
<feature type="non-terminal residue" evidence="1">
    <location>
        <position position="1"/>
    </location>
</feature>
<proteinExistence type="predicted"/>
<reference evidence="1 2" key="1">
    <citation type="journal article" date="2014" name="Nature">
        <title>The genome of the recently domesticated crop plant sugar beet (Beta vulgaris).</title>
        <authorList>
            <person name="Dohm J.C."/>
            <person name="Minoche A.E."/>
            <person name="Holtgrawe D."/>
            <person name="Capella-Gutierrez S."/>
            <person name="Zakrzewski F."/>
            <person name="Tafer H."/>
            <person name="Rupp O."/>
            <person name="Sorensen T.R."/>
            <person name="Stracke R."/>
            <person name="Reinhardt R."/>
            <person name="Goesmann A."/>
            <person name="Kraft T."/>
            <person name="Schulz B."/>
            <person name="Stadler P.F."/>
            <person name="Schmidt T."/>
            <person name="Gabaldon T."/>
            <person name="Lehrach H."/>
            <person name="Weisshaar B."/>
            <person name="Himmelbauer H."/>
        </authorList>
    </citation>
    <scope>NUCLEOTIDE SEQUENCE [LARGE SCALE GENOMIC DNA]</scope>
    <source>
        <tissue evidence="1">Taproot</tissue>
    </source>
</reference>
<dbReference type="PANTHER" id="PTHR21725">
    <property type="entry name" value="E3 UBIQUITIN-PROTEIN LIGASE UBR4"/>
    <property type="match status" value="1"/>
</dbReference>
<dbReference type="eggNOG" id="KOG1776">
    <property type="taxonomic scope" value="Eukaryota"/>
</dbReference>
<sequence>ACQNTDVVSQPLNVSKHRFSVTSSIPATFFFLSLRKFIIVDQLGYIRTFDIRGVCQVRYGSILLSKNYTVEELLEIIFPKSMLWVDNLIHLLCFLHNDGVKLQPKLEKSSSCAKSSSIPELENTNCHDDEALFGDLFSEGGRSVGSNDGYKQVPSVNPLTGSHEMIIQVVAEIFIFLKSCVFSLEWCAPVYEDACKKLGRDHIDSLLVMLGS</sequence>
<dbReference type="EMBL" id="KQ090888">
    <property type="protein sequence ID" value="KMS94781.1"/>
    <property type="molecule type" value="Genomic_DNA"/>
</dbReference>
<organism evidence="1 2">
    <name type="scientific">Beta vulgaris subsp. vulgaris</name>
    <name type="common">Beet</name>
    <dbReference type="NCBI Taxonomy" id="3555"/>
    <lineage>
        <taxon>Eukaryota</taxon>
        <taxon>Viridiplantae</taxon>
        <taxon>Streptophyta</taxon>
        <taxon>Embryophyta</taxon>
        <taxon>Tracheophyta</taxon>
        <taxon>Spermatophyta</taxon>
        <taxon>Magnoliopsida</taxon>
        <taxon>eudicotyledons</taxon>
        <taxon>Gunneridae</taxon>
        <taxon>Pentapetalae</taxon>
        <taxon>Caryophyllales</taxon>
        <taxon>Chenopodiaceae</taxon>
        <taxon>Betoideae</taxon>
        <taxon>Beta</taxon>
    </lineage>
</organism>
<dbReference type="Proteomes" id="UP000035740">
    <property type="component" value="Unassembled WGS sequence"/>
</dbReference>
<accession>A0A0J8B1B7</accession>